<dbReference type="AlphaFoldDB" id="A0A6P8W4Y1"/>
<evidence type="ECO:0000256" key="7">
    <source>
        <dbReference type="ARBA" id="ARBA00023306"/>
    </source>
</evidence>
<feature type="domain" description="Kinetochore protein Nuf2 N-terminal" evidence="10">
    <location>
        <begin position="23"/>
        <end position="133"/>
    </location>
</feature>
<feature type="coiled-coil region" evidence="9">
    <location>
        <begin position="165"/>
        <end position="254"/>
    </location>
</feature>
<name>A0A6P8W4Y1_DROAB</name>
<dbReference type="InterPro" id="IPR005549">
    <property type="entry name" value="Kinetochore_Nuf2_N"/>
</dbReference>
<evidence type="ECO:0000256" key="3">
    <source>
        <dbReference type="ARBA" id="ARBA00022454"/>
    </source>
</evidence>
<evidence type="ECO:0000256" key="6">
    <source>
        <dbReference type="ARBA" id="ARBA00023054"/>
    </source>
</evidence>
<dbReference type="GO" id="GO:0051301">
    <property type="term" value="P:cell division"/>
    <property type="evidence" value="ECO:0007669"/>
    <property type="project" value="UniProtKB-KW"/>
</dbReference>
<keyword evidence="6 9" id="KW-0175">Coiled coil</keyword>
<protein>
    <submittedName>
        <fullName evidence="12">Type III intermediate filament</fullName>
    </submittedName>
</protein>
<evidence type="ECO:0000256" key="8">
    <source>
        <dbReference type="ARBA" id="ARBA00023328"/>
    </source>
</evidence>
<evidence type="ECO:0000256" key="2">
    <source>
        <dbReference type="ARBA" id="ARBA00005498"/>
    </source>
</evidence>
<keyword evidence="3" id="KW-0158">Chromosome</keyword>
<comment type="similarity">
    <text evidence="2">Belongs to the NUF2 family.</text>
</comment>
<keyword evidence="5" id="KW-0498">Mitosis</keyword>
<evidence type="ECO:0000256" key="9">
    <source>
        <dbReference type="SAM" id="Coils"/>
    </source>
</evidence>
<gene>
    <name evidence="12" type="primary">LOC117564024</name>
</gene>
<evidence type="ECO:0000256" key="4">
    <source>
        <dbReference type="ARBA" id="ARBA00022618"/>
    </source>
</evidence>
<dbReference type="OrthoDB" id="7862063at2759"/>
<organism evidence="11 12">
    <name type="scientific">Drosophila albomicans</name>
    <name type="common">Fruit fly</name>
    <dbReference type="NCBI Taxonomy" id="7291"/>
    <lineage>
        <taxon>Eukaryota</taxon>
        <taxon>Metazoa</taxon>
        <taxon>Ecdysozoa</taxon>
        <taxon>Arthropoda</taxon>
        <taxon>Hexapoda</taxon>
        <taxon>Insecta</taxon>
        <taxon>Pterygota</taxon>
        <taxon>Neoptera</taxon>
        <taxon>Endopterygota</taxon>
        <taxon>Diptera</taxon>
        <taxon>Brachycera</taxon>
        <taxon>Muscomorpha</taxon>
        <taxon>Ephydroidea</taxon>
        <taxon>Drosophilidae</taxon>
        <taxon>Drosophila</taxon>
    </lineage>
</organism>
<keyword evidence="8" id="KW-0137">Centromere</keyword>
<keyword evidence="7" id="KW-0131">Cell cycle</keyword>
<evidence type="ECO:0000259" key="10">
    <source>
        <dbReference type="Pfam" id="PF03800"/>
    </source>
</evidence>
<evidence type="ECO:0000313" key="12">
    <source>
        <dbReference type="RefSeq" id="XP_034098514.1"/>
    </source>
</evidence>
<evidence type="ECO:0000256" key="5">
    <source>
        <dbReference type="ARBA" id="ARBA00022776"/>
    </source>
</evidence>
<keyword evidence="4" id="KW-0132">Cell division</keyword>
<comment type="subcellular location">
    <subcellularLocation>
        <location evidence="1">Chromosome</location>
        <location evidence="1">Centromere</location>
    </subcellularLocation>
</comment>
<dbReference type="GeneID" id="117564024"/>
<dbReference type="Pfam" id="PF03800">
    <property type="entry name" value="Nuf2"/>
    <property type="match status" value="1"/>
</dbReference>
<dbReference type="Proteomes" id="UP000515160">
    <property type="component" value="Chromosome 2L"/>
</dbReference>
<sequence>MSVKANPAVEQVCKAANSLFPELNVRPSDIVNPTEAFLVRILVTCLKAYGFRVDPPYNIDSDDNSKMKRVFLAKLCRQVQKILQISFPSKTYTYYDITQPTAKTTLNTLDVLINYWCFYRMHKKSIIQPIIERIHERQALITVNAAKRNELEQQQQSGVQDKIELKECEANMHKLHDELTQAKTELKVQSKALRQVESEMAVEKEMKSQIESQLKQISQLVVQDSDVADVKMETKELTAQIESRKLELEKLKQIYNERRVELETIAQLSEHIDEASNIVPPEVLCGYKDGKKTLERVEKTHKSLVENHQNLLDAQVKLQERVQQDEANLKARILQYEEQVVKKREQNKEQELAIQQQSVEIEELQQTQSTLEQQLEEEQRVDENLKIFVSKLSL</sequence>
<dbReference type="RefSeq" id="XP_034098514.1">
    <property type="nucleotide sequence ID" value="XM_034242623.2"/>
</dbReference>
<accession>A0A6P8W4Y1</accession>
<evidence type="ECO:0000256" key="1">
    <source>
        <dbReference type="ARBA" id="ARBA00004584"/>
    </source>
</evidence>
<keyword evidence="11" id="KW-1185">Reference proteome</keyword>
<feature type="coiled-coil region" evidence="9">
    <location>
        <begin position="294"/>
        <end position="384"/>
    </location>
</feature>
<dbReference type="InterPro" id="IPR038275">
    <property type="entry name" value="Nuf2_N_sf"/>
</dbReference>
<evidence type="ECO:0000313" key="11">
    <source>
        <dbReference type="Proteomes" id="UP000515160"/>
    </source>
</evidence>
<dbReference type="Gene3D" id="1.10.418.60">
    <property type="entry name" value="Ncd80 complex, Nuf2 subunit"/>
    <property type="match status" value="1"/>
</dbReference>
<reference evidence="12" key="1">
    <citation type="submission" date="2025-08" db="UniProtKB">
        <authorList>
            <consortium name="RefSeq"/>
        </authorList>
    </citation>
    <scope>IDENTIFICATION</scope>
    <source>
        <strain evidence="12">15112-1751.03</strain>
        <tissue evidence="12">Whole Adult</tissue>
    </source>
</reference>
<dbReference type="GO" id="GO:0031262">
    <property type="term" value="C:Ndc80 complex"/>
    <property type="evidence" value="ECO:0007669"/>
    <property type="project" value="InterPro"/>
</dbReference>
<proteinExistence type="inferred from homology"/>